<keyword evidence="4 6" id="KW-0521">NADP</keyword>
<keyword evidence="9" id="KW-1185">Reference proteome</keyword>
<dbReference type="InterPro" id="IPR023753">
    <property type="entry name" value="FAD/NAD-binding_dom"/>
</dbReference>
<feature type="domain" description="FAD/NAD(P)-binding" evidence="7">
    <location>
        <begin position="6"/>
        <end position="307"/>
    </location>
</feature>
<feature type="binding site" evidence="6">
    <location>
        <position position="122"/>
    </location>
    <ligand>
        <name>FAD</name>
        <dbReference type="ChEBI" id="CHEBI:57692"/>
    </ligand>
</feature>
<comment type="similarity">
    <text evidence="6">Belongs to the ferredoxin--NADP reductase type 2 family.</text>
</comment>
<dbReference type="PRINTS" id="PR00469">
    <property type="entry name" value="PNDRDTASEII"/>
</dbReference>
<feature type="binding site" evidence="6">
    <location>
        <position position="330"/>
    </location>
    <ligand>
        <name>FAD</name>
        <dbReference type="ChEBI" id="CHEBI:57692"/>
    </ligand>
</feature>
<feature type="binding site" evidence="6">
    <location>
        <position position="87"/>
    </location>
    <ligand>
        <name>FAD</name>
        <dbReference type="ChEBI" id="CHEBI:57692"/>
    </ligand>
</feature>
<reference evidence="8 9" key="1">
    <citation type="submission" date="2018-09" db="EMBL/GenBank/DDBJ databases">
        <title>Cohnella cavernae sp. nov., isolated from a karst cave.</title>
        <authorList>
            <person name="Zhu H."/>
        </authorList>
    </citation>
    <scope>NUCLEOTIDE SEQUENCE [LARGE SCALE GENOMIC DNA]</scope>
    <source>
        <strain evidence="8 9">K2E09-144</strain>
    </source>
</reference>
<feature type="binding site" evidence="6">
    <location>
        <position position="35"/>
    </location>
    <ligand>
        <name>FAD</name>
        <dbReference type="ChEBI" id="CHEBI:57692"/>
    </ligand>
</feature>
<feature type="binding site" evidence="6">
    <location>
        <position position="43"/>
    </location>
    <ligand>
        <name>FAD</name>
        <dbReference type="ChEBI" id="CHEBI:57692"/>
    </ligand>
</feature>
<evidence type="ECO:0000256" key="3">
    <source>
        <dbReference type="ARBA" id="ARBA00022827"/>
    </source>
</evidence>
<keyword evidence="2 6" id="KW-0285">Flavoprotein</keyword>
<evidence type="ECO:0000256" key="4">
    <source>
        <dbReference type="ARBA" id="ARBA00022857"/>
    </source>
</evidence>
<protein>
    <recommendedName>
        <fullName evidence="6">Ferredoxin--NADP reductase</fullName>
        <shortName evidence="6">FNR</shortName>
        <shortName evidence="6">Fd-NADP(+) reductase</shortName>
        <ecNumber evidence="6">1.18.1.2</ecNumber>
    </recommendedName>
</protein>
<sequence length="351" mass="38812">MNTELYDVTIIGGGPAGLFSAFYSGLRGMKTKIIEFQPYLGGKVNVYPEKMIWDVGGLTPIPGAALIEQMVQQGLTFDPDVVLGEKVTSINKNEDGLFVIRTATSQTHFSKTVILAIGGGIIKPIKLEVEGAERFEVGNLHYVVKSLERFKERTVLISGGGNSAVDWANELEPIAKKVYLTYRKDMLKGHEADVARLFDSSVECLLNTTIDKLIAGENHENIEKVELVDSEAGARTVLKVDDVIINHGYERDKELTSKNNLNIKMKDEYFIDGNPMSETSVPGLFAAGDILHHEGKLHLIAGAFQDAANAVNKAKQYIEPGAEETGRVSSHHEIFKERNQKLVKHLYEQRT</sequence>
<gene>
    <name evidence="8" type="ORF">D3H35_02065</name>
</gene>
<dbReference type="PANTHER" id="PTHR48105">
    <property type="entry name" value="THIOREDOXIN REDUCTASE 1-RELATED-RELATED"/>
    <property type="match status" value="1"/>
</dbReference>
<dbReference type="GO" id="GO:0050660">
    <property type="term" value="F:flavin adenine dinucleotide binding"/>
    <property type="evidence" value="ECO:0007669"/>
    <property type="project" value="UniProtKB-UniRule"/>
</dbReference>
<keyword evidence="5 6" id="KW-0560">Oxidoreductase</keyword>
<dbReference type="InterPro" id="IPR050097">
    <property type="entry name" value="Ferredoxin-NADP_redctase_2"/>
</dbReference>
<comment type="caution">
    <text evidence="6">Lacks conserved residue(s) required for the propagation of feature annotation.</text>
</comment>
<evidence type="ECO:0000256" key="1">
    <source>
        <dbReference type="ARBA" id="ARBA00011738"/>
    </source>
</evidence>
<dbReference type="Proteomes" id="UP000266340">
    <property type="component" value="Unassembled WGS sequence"/>
</dbReference>
<comment type="cofactor">
    <cofactor evidence="6">
        <name>FAD</name>
        <dbReference type="ChEBI" id="CHEBI:57692"/>
    </cofactor>
    <text evidence="6">Binds 1 FAD per subunit.</text>
</comment>
<feature type="binding site" evidence="6">
    <location>
        <position position="47"/>
    </location>
    <ligand>
        <name>FAD</name>
        <dbReference type="ChEBI" id="CHEBI:57692"/>
    </ligand>
</feature>
<dbReference type="GO" id="GO:0050661">
    <property type="term" value="F:NADP binding"/>
    <property type="evidence" value="ECO:0007669"/>
    <property type="project" value="UniProtKB-UniRule"/>
</dbReference>
<comment type="catalytic activity">
    <reaction evidence="6">
        <text>2 reduced [2Fe-2S]-[ferredoxin] + NADP(+) + H(+) = 2 oxidized [2Fe-2S]-[ferredoxin] + NADPH</text>
        <dbReference type="Rhea" id="RHEA:20125"/>
        <dbReference type="Rhea" id="RHEA-COMP:10000"/>
        <dbReference type="Rhea" id="RHEA-COMP:10001"/>
        <dbReference type="ChEBI" id="CHEBI:15378"/>
        <dbReference type="ChEBI" id="CHEBI:33737"/>
        <dbReference type="ChEBI" id="CHEBI:33738"/>
        <dbReference type="ChEBI" id="CHEBI:57783"/>
        <dbReference type="ChEBI" id="CHEBI:58349"/>
        <dbReference type="EC" id="1.18.1.2"/>
    </reaction>
</comment>
<comment type="caution">
    <text evidence="8">The sequence shown here is derived from an EMBL/GenBank/DDBJ whole genome shotgun (WGS) entry which is preliminary data.</text>
</comment>
<evidence type="ECO:0000259" key="7">
    <source>
        <dbReference type="Pfam" id="PF07992"/>
    </source>
</evidence>
<dbReference type="Pfam" id="PF07992">
    <property type="entry name" value="Pyr_redox_2"/>
    <property type="match status" value="1"/>
</dbReference>
<dbReference type="PRINTS" id="PR00368">
    <property type="entry name" value="FADPNR"/>
</dbReference>
<dbReference type="OrthoDB" id="9806179at2"/>
<dbReference type="InterPro" id="IPR022890">
    <property type="entry name" value="Fd--NADP_Rdtase_type_2"/>
</dbReference>
<evidence type="ECO:0000256" key="5">
    <source>
        <dbReference type="ARBA" id="ARBA00023002"/>
    </source>
</evidence>
<dbReference type="InterPro" id="IPR036188">
    <property type="entry name" value="FAD/NAD-bd_sf"/>
</dbReference>
<accession>A0A398CZ99</accession>
<keyword evidence="3 6" id="KW-0274">FAD</keyword>
<comment type="subunit">
    <text evidence="1 6">Homodimer.</text>
</comment>
<proteinExistence type="inferred from homology"/>
<feature type="binding site" evidence="6">
    <location>
        <position position="289"/>
    </location>
    <ligand>
        <name>FAD</name>
        <dbReference type="ChEBI" id="CHEBI:57692"/>
    </ligand>
</feature>
<dbReference type="AlphaFoldDB" id="A0A398CZ99"/>
<evidence type="ECO:0000256" key="6">
    <source>
        <dbReference type="HAMAP-Rule" id="MF_01685"/>
    </source>
</evidence>
<dbReference type="GO" id="GO:0004324">
    <property type="term" value="F:ferredoxin-NADP+ reductase activity"/>
    <property type="evidence" value="ECO:0007669"/>
    <property type="project" value="UniProtKB-UniRule"/>
</dbReference>
<evidence type="ECO:0000256" key="2">
    <source>
        <dbReference type="ARBA" id="ARBA00022630"/>
    </source>
</evidence>
<name>A0A398CZ99_9BACL</name>
<dbReference type="Gene3D" id="3.50.50.60">
    <property type="entry name" value="FAD/NAD(P)-binding domain"/>
    <property type="match status" value="2"/>
</dbReference>
<evidence type="ECO:0000313" key="8">
    <source>
        <dbReference type="EMBL" id="RIE05177.1"/>
    </source>
</evidence>
<dbReference type="SUPFAM" id="SSF51905">
    <property type="entry name" value="FAD/NAD(P)-binding domain"/>
    <property type="match status" value="1"/>
</dbReference>
<evidence type="ECO:0000313" key="9">
    <source>
        <dbReference type="Proteomes" id="UP000266340"/>
    </source>
</evidence>
<organism evidence="8 9">
    <name type="scientific">Cohnella faecalis</name>
    <dbReference type="NCBI Taxonomy" id="2315694"/>
    <lineage>
        <taxon>Bacteria</taxon>
        <taxon>Bacillati</taxon>
        <taxon>Bacillota</taxon>
        <taxon>Bacilli</taxon>
        <taxon>Bacillales</taxon>
        <taxon>Paenibacillaceae</taxon>
        <taxon>Cohnella</taxon>
    </lineage>
</organism>
<dbReference type="HAMAP" id="MF_01685">
    <property type="entry name" value="FENR2"/>
    <property type="match status" value="1"/>
</dbReference>
<dbReference type="EMBL" id="QXJM01000015">
    <property type="protein sequence ID" value="RIE05177.1"/>
    <property type="molecule type" value="Genomic_DNA"/>
</dbReference>
<dbReference type="EC" id="1.18.1.2" evidence="6"/>
<dbReference type="RefSeq" id="WP_119147557.1">
    <property type="nucleotide sequence ID" value="NZ_JBHSOV010000044.1"/>
</dbReference>